<dbReference type="EC" id="5.1.3.3" evidence="4 7"/>
<proteinExistence type="evidence at transcript level"/>
<keyword evidence="6 7" id="KW-0119">Carbohydrate metabolism</keyword>
<feature type="binding site" evidence="10">
    <location>
        <begin position="185"/>
        <end position="187"/>
    </location>
    <ligand>
        <name>beta-D-galactose</name>
        <dbReference type="ChEBI" id="CHEBI:27667"/>
    </ligand>
</feature>
<evidence type="ECO:0000256" key="5">
    <source>
        <dbReference type="ARBA" id="ARBA00023235"/>
    </source>
</evidence>
<dbReference type="GO" id="GO:0030246">
    <property type="term" value="F:carbohydrate binding"/>
    <property type="evidence" value="ECO:0007669"/>
    <property type="project" value="InterPro"/>
</dbReference>
<evidence type="ECO:0000256" key="3">
    <source>
        <dbReference type="ARBA" id="ARBA00006206"/>
    </source>
</evidence>
<keyword evidence="5 7" id="KW-0413">Isomerase</keyword>
<dbReference type="InterPro" id="IPR014718">
    <property type="entry name" value="GH-type_carb-bd"/>
</dbReference>
<dbReference type="UniPathway" id="UPA00242"/>
<comment type="pathway">
    <text evidence="2 7">Carbohydrate metabolism; hexose metabolism.</text>
</comment>
<dbReference type="InterPro" id="IPR015443">
    <property type="entry name" value="Aldose_1-epimerase"/>
</dbReference>
<feature type="active site" description="Proton acceptor" evidence="8">
    <location>
        <position position="311"/>
    </location>
</feature>
<evidence type="ECO:0000256" key="8">
    <source>
        <dbReference type="PIRSR" id="PIRSR005096-1"/>
    </source>
</evidence>
<accession>A0A649UYY2</accession>
<comment type="similarity">
    <text evidence="3 7">Belongs to the aldose epimerase family.</text>
</comment>
<dbReference type="InterPro" id="IPR018052">
    <property type="entry name" value="Ald1_epimerase_CS"/>
</dbReference>
<reference evidence="11" key="1">
    <citation type="journal article" date="2019" name="Mol. Biol. Evol.">
        <title>Ancient Adaptive Lateral Gene Transfers in the Symbiotic Opalina - Blastocystis Stramenopile Lineage.</title>
        <authorList>
            <person name="Yubuki N."/>
            <person name="Galindo L.J."/>
            <person name="Reboul G."/>
            <person name="Lopez-Garcia P."/>
            <person name="Brown M.W."/>
            <person name="Pollet N."/>
            <person name="Moreira D."/>
        </authorList>
    </citation>
    <scope>NUCLEOTIDE SEQUENCE</scope>
    <source>
        <strain evidence="11">Opal32</strain>
    </source>
</reference>
<dbReference type="AlphaFoldDB" id="A0A649UYY2"/>
<dbReference type="CDD" id="cd09019">
    <property type="entry name" value="galactose_mutarotase_like"/>
    <property type="match status" value="1"/>
</dbReference>
<dbReference type="SUPFAM" id="SSF74650">
    <property type="entry name" value="Galactose mutarotase-like"/>
    <property type="match status" value="1"/>
</dbReference>
<dbReference type="GO" id="GO:0006006">
    <property type="term" value="P:glucose metabolic process"/>
    <property type="evidence" value="ECO:0007669"/>
    <property type="project" value="TreeGrafter"/>
</dbReference>
<dbReference type="PANTHER" id="PTHR10091">
    <property type="entry name" value="ALDOSE-1-EPIMERASE"/>
    <property type="match status" value="1"/>
</dbReference>
<dbReference type="InterPro" id="IPR011013">
    <property type="entry name" value="Gal_mutarotase_sf_dom"/>
</dbReference>
<dbReference type="EMBL" id="MN167397">
    <property type="protein sequence ID" value="QGJ83572.1"/>
    <property type="molecule type" value="mRNA"/>
</dbReference>
<dbReference type="InterPro" id="IPR047215">
    <property type="entry name" value="Galactose_mutarotase-like"/>
</dbReference>
<dbReference type="NCBIfam" id="NF008277">
    <property type="entry name" value="PRK11055.1"/>
    <property type="match status" value="1"/>
</dbReference>
<feature type="active site" description="Proton donor" evidence="8">
    <location>
        <position position="185"/>
    </location>
</feature>
<evidence type="ECO:0000256" key="7">
    <source>
        <dbReference type="PIRNR" id="PIRNR005096"/>
    </source>
</evidence>
<dbReference type="Pfam" id="PF01263">
    <property type="entry name" value="Aldose_epim"/>
    <property type="match status" value="1"/>
</dbReference>
<feature type="binding site" evidence="9">
    <location>
        <position position="255"/>
    </location>
    <ligand>
        <name>beta-D-galactose</name>
        <dbReference type="ChEBI" id="CHEBI:27667"/>
    </ligand>
</feature>
<dbReference type="GO" id="GO:0004034">
    <property type="term" value="F:aldose 1-epimerase activity"/>
    <property type="evidence" value="ECO:0007669"/>
    <property type="project" value="UniProtKB-EC"/>
</dbReference>
<evidence type="ECO:0000256" key="9">
    <source>
        <dbReference type="PIRSR" id="PIRSR005096-2"/>
    </source>
</evidence>
<protein>
    <recommendedName>
        <fullName evidence="4 7">Aldose 1-epimerase</fullName>
        <ecNumber evidence="4 7">5.1.3.3</ecNumber>
    </recommendedName>
</protein>
<evidence type="ECO:0000313" key="11">
    <source>
        <dbReference type="EMBL" id="QGJ83572.1"/>
    </source>
</evidence>
<dbReference type="PIRSF" id="PIRSF005096">
    <property type="entry name" value="GALM"/>
    <property type="match status" value="1"/>
</dbReference>
<evidence type="ECO:0000256" key="10">
    <source>
        <dbReference type="PIRSR" id="PIRSR005096-3"/>
    </source>
</evidence>
<dbReference type="Gene3D" id="2.70.98.10">
    <property type="match status" value="1"/>
</dbReference>
<sequence>MKVEESDFGSITIDNNTLHVKKITFSNDNGYCAEFISLGARLISFKGPTKTNPNAMEELTLNYPVLEPMYSCGGYYGCTVGRYANRIAKGTFTLDGTQYKLATNNGNNHLHGGIKGYDKYIWKYELINNAKEIGVLFSHISPDMDEGYPGEVSVNAKYTLNNKNELKWEFIANSNKKTIINITNHTYWNLSGDIMHRDIRDHLLKVVSRTYLPAEDMIPTGEFKHVEDTNFDFKESTVLGPRLDAITDTGKPGLDHCFVFDGNAMFPIALMDPVSKRRLQLSSNQPGIQLYTANWLDGAVPHTQHRAIAFEPQMYPDSINHENFPQPILLPDRPYKHTTTIRFDFYE</sequence>
<dbReference type="InterPro" id="IPR008183">
    <property type="entry name" value="Aldose_1/G6P_1-epimerase"/>
</dbReference>
<dbReference type="GO" id="GO:0033499">
    <property type="term" value="P:galactose catabolic process via UDP-galactose, Leloir pathway"/>
    <property type="evidence" value="ECO:0007669"/>
    <property type="project" value="TreeGrafter"/>
</dbReference>
<evidence type="ECO:0000256" key="4">
    <source>
        <dbReference type="ARBA" id="ARBA00013185"/>
    </source>
</evidence>
<dbReference type="PANTHER" id="PTHR10091:SF0">
    <property type="entry name" value="GALACTOSE MUTAROTASE"/>
    <property type="match status" value="1"/>
</dbReference>
<dbReference type="PROSITE" id="PS00545">
    <property type="entry name" value="ALDOSE_1_EPIMERASE"/>
    <property type="match status" value="1"/>
</dbReference>
<name>A0A649UYY2_9STRA</name>
<organism evidence="11">
    <name type="scientific">Opalinidae sp</name>
    <dbReference type="NCBI Taxonomy" id="2059444"/>
    <lineage>
        <taxon>Eukaryota</taxon>
        <taxon>Sar</taxon>
        <taxon>Stramenopiles</taxon>
        <taxon>Bigyra</taxon>
        <taxon>Opalozoa</taxon>
        <taxon>Opalinata</taxon>
        <taxon>Opalinidae</taxon>
    </lineage>
</organism>
<evidence type="ECO:0000256" key="1">
    <source>
        <dbReference type="ARBA" id="ARBA00001614"/>
    </source>
</evidence>
<feature type="binding site" evidence="10">
    <location>
        <begin position="85"/>
        <end position="86"/>
    </location>
    <ligand>
        <name>beta-D-galactose</name>
        <dbReference type="ChEBI" id="CHEBI:27667"/>
    </ligand>
</feature>
<evidence type="ECO:0000256" key="2">
    <source>
        <dbReference type="ARBA" id="ARBA00005028"/>
    </source>
</evidence>
<comment type="catalytic activity">
    <reaction evidence="1 7">
        <text>alpha-D-glucose = beta-D-glucose</text>
        <dbReference type="Rhea" id="RHEA:10264"/>
        <dbReference type="ChEBI" id="CHEBI:15903"/>
        <dbReference type="ChEBI" id="CHEBI:17925"/>
        <dbReference type="EC" id="5.1.3.3"/>
    </reaction>
</comment>
<evidence type="ECO:0000256" key="6">
    <source>
        <dbReference type="ARBA" id="ARBA00023277"/>
    </source>
</evidence>